<dbReference type="AlphaFoldDB" id="A0A8J3T5S7"/>
<keyword evidence="3" id="KW-1185">Reference proteome</keyword>
<keyword evidence="1" id="KW-1133">Transmembrane helix</keyword>
<evidence type="ECO:0000313" key="2">
    <source>
        <dbReference type="EMBL" id="GII20424.1"/>
    </source>
</evidence>
<evidence type="ECO:0000313" key="3">
    <source>
        <dbReference type="Proteomes" id="UP000599074"/>
    </source>
</evidence>
<sequence length="66" mass="7709">MYVMTIGAVAAAELIGLLVGWLFYKITSRWFPPLHAILREIEEMSRESHPLRYPLDLRLRDLLGIR</sequence>
<name>A0A8J3T5S7_9ACTN</name>
<keyword evidence="1" id="KW-0812">Transmembrane</keyword>
<proteinExistence type="predicted"/>
<feature type="transmembrane region" description="Helical" evidence="1">
    <location>
        <begin position="6"/>
        <end position="24"/>
    </location>
</feature>
<protein>
    <submittedName>
        <fullName evidence="2">Uncharacterized protein</fullName>
    </submittedName>
</protein>
<dbReference type="Proteomes" id="UP000599074">
    <property type="component" value="Unassembled WGS sequence"/>
</dbReference>
<keyword evidence="1" id="KW-0472">Membrane</keyword>
<evidence type="ECO:0000256" key="1">
    <source>
        <dbReference type="SAM" id="Phobius"/>
    </source>
</evidence>
<comment type="caution">
    <text evidence="2">The sequence shown here is derived from an EMBL/GenBank/DDBJ whole genome shotgun (WGS) entry which is preliminary data.</text>
</comment>
<reference evidence="2" key="1">
    <citation type="submission" date="2021-01" db="EMBL/GenBank/DDBJ databases">
        <title>Whole genome shotgun sequence of Planosporangium mesophilum NBRC 109066.</title>
        <authorList>
            <person name="Komaki H."/>
            <person name="Tamura T."/>
        </authorList>
    </citation>
    <scope>NUCLEOTIDE SEQUENCE</scope>
    <source>
        <strain evidence="2">NBRC 109066</strain>
    </source>
</reference>
<gene>
    <name evidence="2" type="ORF">Pme01_00210</name>
</gene>
<dbReference type="EMBL" id="BOON01000001">
    <property type="protein sequence ID" value="GII20424.1"/>
    <property type="molecule type" value="Genomic_DNA"/>
</dbReference>
<organism evidence="2 3">
    <name type="scientific">Planosporangium mesophilum</name>
    <dbReference type="NCBI Taxonomy" id="689768"/>
    <lineage>
        <taxon>Bacteria</taxon>
        <taxon>Bacillati</taxon>
        <taxon>Actinomycetota</taxon>
        <taxon>Actinomycetes</taxon>
        <taxon>Micromonosporales</taxon>
        <taxon>Micromonosporaceae</taxon>
        <taxon>Planosporangium</taxon>
    </lineage>
</organism>
<accession>A0A8J3T5S7</accession>